<comment type="similarity">
    <text evidence="1 2">Belongs to the CNOT10 family.</text>
</comment>
<evidence type="ECO:0000256" key="2">
    <source>
        <dbReference type="RuleBase" id="RU367083"/>
    </source>
</evidence>
<evidence type="ECO:0000256" key="1">
    <source>
        <dbReference type="ARBA" id="ARBA00010080"/>
    </source>
</evidence>
<accession>A0AAW0XFS0</accession>
<keyword evidence="2" id="KW-0539">Nucleus</keyword>
<reference evidence="3 4" key="1">
    <citation type="journal article" date="2024" name="BMC Genomics">
        <title>Genome assembly of redclaw crayfish (Cherax quadricarinatus) provides insights into its immune adaptation and hypoxia tolerance.</title>
        <authorList>
            <person name="Liu Z."/>
            <person name="Zheng J."/>
            <person name="Li H."/>
            <person name="Fang K."/>
            <person name="Wang S."/>
            <person name="He J."/>
            <person name="Zhou D."/>
            <person name="Weng S."/>
            <person name="Chi M."/>
            <person name="Gu Z."/>
            <person name="He J."/>
            <person name="Li F."/>
            <person name="Wang M."/>
        </authorList>
    </citation>
    <scope>NUCLEOTIDE SEQUENCE [LARGE SCALE GENOMIC DNA]</scope>
    <source>
        <strain evidence="3">ZL_2023a</strain>
    </source>
</reference>
<comment type="caution">
    <text evidence="3">The sequence shown here is derived from an EMBL/GenBank/DDBJ whole genome shotgun (WGS) entry which is preliminary data.</text>
</comment>
<proteinExistence type="inferred from homology"/>
<dbReference type="EMBL" id="JARKIK010000027">
    <property type="protein sequence ID" value="KAK8742717.1"/>
    <property type="molecule type" value="Genomic_DNA"/>
</dbReference>
<protein>
    <recommendedName>
        <fullName evidence="2">CCR4-NOT transcription complex subunit 10</fullName>
    </recommendedName>
</protein>
<dbReference type="Gene3D" id="1.25.40.10">
    <property type="entry name" value="Tetratricopeptide repeat domain"/>
    <property type="match status" value="2"/>
</dbReference>
<dbReference type="SUPFAM" id="SSF48452">
    <property type="entry name" value="TPR-like"/>
    <property type="match status" value="1"/>
</dbReference>
<dbReference type="GO" id="GO:0005737">
    <property type="term" value="C:cytoplasm"/>
    <property type="evidence" value="ECO:0007669"/>
    <property type="project" value="UniProtKB-SubCell"/>
</dbReference>
<dbReference type="PANTHER" id="PTHR12979">
    <property type="entry name" value="CCR4-NOT TRANSCRIPTION COMPLEX SUBUNIT 10"/>
    <property type="match status" value="1"/>
</dbReference>
<dbReference type="GO" id="GO:0031047">
    <property type="term" value="P:regulatory ncRNA-mediated gene silencing"/>
    <property type="evidence" value="ECO:0007669"/>
    <property type="project" value="UniProtKB-UniRule"/>
</dbReference>
<keyword evidence="2" id="KW-0810">Translation regulation</keyword>
<name>A0AAW0XFS0_CHEQU</name>
<comment type="function">
    <text evidence="2">Component of the CCR4-NOT complex which is one of the major cellular mRNA deadenylases and is linked to various cellular processes including bulk mRNA degradation, miRNA-mediated repression, translational repression during translational initiation and general transcription regulation.</text>
</comment>
<dbReference type="Proteomes" id="UP001445076">
    <property type="component" value="Unassembled WGS sequence"/>
</dbReference>
<dbReference type="AlphaFoldDB" id="A0AAW0XFS0"/>
<feature type="non-terminal residue" evidence="3">
    <location>
        <position position="1"/>
    </location>
</feature>
<dbReference type="GO" id="GO:0017148">
    <property type="term" value="P:negative regulation of translation"/>
    <property type="evidence" value="ECO:0007669"/>
    <property type="project" value="TreeGrafter"/>
</dbReference>
<gene>
    <name evidence="3" type="ORF">OTU49_001639</name>
</gene>
<dbReference type="GO" id="GO:0030014">
    <property type="term" value="C:CCR4-NOT complex"/>
    <property type="evidence" value="ECO:0007669"/>
    <property type="project" value="UniProtKB-UniRule"/>
</dbReference>
<keyword evidence="4" id="KW-1185">Reference proteome</keyword>
<dbReference type="GO" id="GO:0005634">
    <property type="term" value="C:nucleus"/>
    <property type="evidence" value="ECO:0007669"/>
    <property type="project" value="UniProtKB-SubCell"/>
</dbReference>
<keyword evidence="2" id="KW-0805">Transcription regulation</keyword>
<dbReference type="InterPro" id="IPR039740">
    <property type="entry name" value="CNOT10"/>
</dbReference>
<dbReference type="GO" id="GO:0006402">
    <property type="term" value="P:mRNA catabolic process"/>
    <property type="evidence" value="ECO:0007669"/>
    <property type="project" value="TreeGrafter"/>
</dbReference>
<evidence type="ECO:0000313" key="3">
    <source>
        <dbReference type="EMBL" id="KAK8742717.1"/>
    </source>
</evidence>
<sequence length="483" mass="52847">TTDEIRCSATQEQLRGKLQQLRVRAMLMMRALRVAKKELKTIVTHAVTAGNSLNVTLISLKSQLEYLRGNFRKAIKVLNQCAAIPPPSLTYGPSLGVMYYNNLGVIHLGLGKPTVACLYLQKALQETQVAEDPSSTQSGDTLSSRPLYQLSSNVQPELYYNLGVTLLHMNKPDKAFDFLLEVLQVYSMNPRLWLRLAECCIAVHKSGLGEDIASKKSIVQGTVGVGIHRKICLATCVSDHNKKHYDPQSESDAAFPEPTLEFARLCLRNALTLLPENVSTASLTDEQEASGVMPELYPAGPSSPLRGTEVVSLRVSALACSAYVSLCLSDYSTALRHAETLLVAHPKIPGVYKLLGHLYAGEALISLGKVSEAVAHLDPRLVGDLTLSPSAQEAGQSPPFNISNQGWYPGTTATAMQVMRYNLSVAYTVRGELEKANNLLKEVWTESNGNMPAQVIMLAMYIQLRMGHVDVMKNIVKKNILLT</sequence>
<dbReference type="PANTHER" id="PTHR12979:SF5">
    <property type="entry name" value="CCR4-NOT TRANSCRIPTION COMPLEX SUBUNIT 10"/>
    <property type="match status" value="1"/>
</dbReference>
<dbReference type="Pfam" id="PF13181">
    <property type="entry name" value="TPR_8"/>
    <property type="match status" value="2"/>
</dbReference>
<keyword evidence="2" id="KW-0804">Transcription</keyword>
<dbReference type="InterPro" id="IPR019734">
    <property type="entry name" value="TPR_rpt"/>
</dbReference>
<keyword evidence="2" id="KW-0943">RNA-mediated gene silencing</keyword>
<dbReference type="InterPro" id="IPR011990">
    <property type="entry name" value="TPR-like_helical_dom_sf"/>
</dbReference>
<dbReference type="SMART" id="SM00028">
    <property type="entry name" value="TPR"/>
    <property type="match status" value="4"/>
</dbReference>
<organism evidence="3 4">
    <name type="scientific">Cherax quadricarinatus</name>
    <name type="common">Australian red claw crayfish</name>
    <dbReference type="NCBI Taxonomy" id="27406"/>
    <lineage>
        <taxon>Eukaryota</taxon>
        <taxon>Metazoa</taxon>
        <taxon>Ecdysozoa</taxon>
        <taxon>Arthropoda</taxon>
        <taxon>Crustacea</taxon>
        <taxon>Multicrustacea</taxon>
        <taxon>Malacostraca</taxon>
        <taxon>Eumalacostraca</taxon>
        <taxon>Eucarida</taxon>
        <taxon>Decapoda</taxon>
        <taxon>Pleocyemata</taxon>
        <taxon>Astacidea</taxon>
        <taxon>Parastacoidea</taxon>
        <taxon>Parastacidae</taxon>
        <taxon>Cherax</taxon>
    </lineage>
</organism>
<comment type="subcellular location">
    <subcellularLocation>
        <location evidence="2">Cytoplasm</location>
    </subcellularLocation>
    <subcellularLocation>
        <location evidence="2">Nucleus</location>
    </subcellularLocation>
</comment>
<keyword evidence="2" id="KW-0963">Cytoplasm</keyword>
<evidence type="ECO:0000313" key="4">
    <source>
        <dbReference type="Proteomes" id="UP001445076"/>
    </source>
</evidence>